<gene>
    <name evidence="1" type="ORF">DP939_32790</name>
</gene>
<comment type="caution">
    <text evidence="1">The sequence shown here is derived from an EMBL/GenBank/DDBJ whole genome shotgun (WGS) entry which is preliminary data.</text>
</comment>
<evidence type="ECO:0000313" key="1">
    <source>
        <dbReference type="EMBL" id="RBQ15797.1"/>
    </source>
</evidence>
<dbReference type="InterPro" id="IPR036271">
    <property type="entry name" value="Tet_transcr_reg_TetR-rel_C_sf"/>
</dbReference>
<proteinExistence type="predicted"/>
<dbReference type="SUPFAM" id="SSF48498">
    <property type="entry name" value="Tetracyclin repressor-like, C-terminal domain"/>
    <property type="match status" value="1"/>
</dbReference>
<dbReference type="Proteomes" id="UP000253303">
    <property type="component" value="Unassembled WGS sequence"/>
</dbReference>
<keyword evidence="2" id="KW-1185">Reference proteome</keyword>
<sequence length="68" mass="7545">MSVSREIVMLERFGIGATQELQAYAGEMANDPLESWLEDMPAIAADERFDLGLDYLLDGIAARRPASR</sequence>
<dbReference type="EMBL" id="QMEY01000020">
    <property type="protein sequence ID" value="RBQ15797.1"/>
    <property type="molecule type" value="Genomic_DNA"/>
</dbReference>
<evidence type="ECO:0000313" key="2">
    <source>
        <dbReference type="Proteomes" id="UP000253303"/>
    </source>
</evidence>
<reference evidence="1 2" key="1">
    <citation type="submission" date="2018-06" db="EMBL/GenBank/DDBJ databases">
        <title>Sphaerisporangium craniellae sp. nov., isolated from a marine sponge in the South China Sea.</title>
        <authorList>
            <person name="Li L."/>
        </authorList>
    </citation>
    <scope>NUCLEOTIDE SEQUENCE [LARGE SCALE GENOMIC DNA]</scope>
    <source>
        <strain evidence="1 2">LHW63015</strain>
    </source>
</reference>
<dbReference type="AlphaFoldDB" id="A0A366LPP3"/>
<name>A0A366LPP3_9ACTN</name>
<organism evidence="1 2">
    <name type="scientific">Spongiactinospora rosea</name>
    <dbReference type="NCBI Taxonomy" id="2248750"/>
    <lineage>
        <taxon>Bacteria</taxon>
        <taxon>Bacillati</taxon>
        <taxon>Actinomycetota</taxon>
        <taxon>Actinomycetes</taxon>
        <taxon>Streptosporangiales</taxon>
        <taxon>Streptosporangiaceae</taxon>
        <taxon>Spongiactinospora</taxon>
    </lineage>
</organism>
<dbReference type="Gene3D" id="1.10.357.10">
    <property type="entry name" value="Tetracycline Repressor, domain 2"/>
    <property type="match status" value="1"/>
</dbReference>
<protein>
    <submittedName>
        <fullName evidence="1">Uncharacterized protein</fullName>
    </submittedName>
</protein>
<accession>A0A366LPP3</accession>